<organism evidence="6 7">
    <name type="scientific">Owenia fusiformis</name>
    <name type="common">Polychaete worm</name>
    <dbReference type="NCBI Taxonomy" id="6347"/>
    <lineage>
        <taxon>Eukaryota</taxon>
        <taxon>Metazoa</taxon>
        <taxon>Spiralia</taxon>
        <taxon>Lophotrochozoa</taxon>
        <taxon>Annelida</taxon>
        <taxon>Polychaeta</taxon>
        <taxon>Sedentaria</taxon>
        <taxon>Canalipalpata</taxon>
        <taxon>Sabellida</taxon>
        <taxon>Oweniida</taxon>
        <taxon>Oweniidae</taxon>
        <taxon>Owenia</taxon>
    </lineage>
</organism>
<evidence type="ECO:0000259" key="2">
    <source>
        <dbReference type="Pfam" id="PF12432"/>
    </source>
</evidence>
<evidence type="ECO:0000313" key="6">
    <source>
        <dbReference type="EMBL" id="CAH1794337.1"/>
    </source>
</evidence>
<feature type="compositionally biased region" description="Polar residues" evidence="1">
    <location>
        <begin position="1436"/>
        <end position="1447"/>
    </location>
</feature>
<evidence type="ECO:0000256" key="1">
    <source>
        <dbReference type="SAM" id="MobiDB-lite"/>
    </source>
</evidence>
<dbReference type="PANTHER" id="PTHR21224">
    <property type="entry name" value="INTEGRATOR COMPLEX SUBUNIT 1"/>
    <property type="match status" value="1"/>
</dbReference>
<feature type="region of interest" description="Disordered" evidence="1">
    <location>
        <begin position="1"/>
        <end position="78"/>
    </location>
</feature>
<dbReference type="InterPro" id="IPR022145">
    <property type="entry name" value="INTS1_RPB2-bd"/>
</dbReference>
<dbReference type="InterPro" id="IPR053966">
    <property type="entry name" value="INTS1_INTS2-bd"/>
</dbReference>
<evidence type="ECO:0000313" key="7">
    <source>
        <dbReference type="Proteomes" id="UP000749559"/>
    </source>
</evidence>
<dbReference type="InterPro" id="IPR053964">
    <property type="entry name" value="INT1_R3"/>
</dbReference>
<dbReference type="OrthoDB" id="19938at2759"/>
<feature type="region of interest" description="Disordered" evidence="1">
    <location>
        <begin position="242"/>
        <end position="277"/>
    </location>
</feature>
<feature type="domain" description="Integrator complex subunit 1 R3" evidence="3">
    <location>
        <begin position="1699"/>
        <end position="1857"/>
    </location>
</feature>
<reference evidence="6" key="1">
    <citation type="submission" date="2022-03" db="EMBL/GenBank/DDBJ databases">
        <authorList>
            <person name="Martin C."/>
        </authorList>
    </citation>
    <scope>NUCLEOTIDE SEQUENCE</scope>
</reference>
<feature type="domain" description="Integrator complex subunit 1 INTS2-binding" evidence="5">
    <location>
        <begin position="944"/>
        <end position="1267"/>
    </location>
</feature>
<protein>
    <recommendedName>
        <fullName evidence="8">Integrator complex subunit 1</fullName>
    </recommendedName>
</protein>
<dbReference type="Pfam" id="PF22927">
    <property type="entry name" value="INT1_R3"/>
    <property type="match status" value="1"/>
</dbReference>
<sequence>MASKLKRKGHMHPGEMIALGSKPKQDEKSLAKKPGLLPSDRKREAPPGSSLASKKAKMSVQQFTPLGRPMDSDRRASPSVIPQWEETAAEVDASEFLESITEAEKQDNEEQLERLLCGAVKYLRRQRVKPEPAMHVALMHIAKSKQHLYTNSDMVTEALCSLLKRDVALNFKTKGNPLVSVLVCNILVAAFQDEENWPDHFIKVFLEDSIGERVWVDREDCKGFVENIQTAFNTRMPPKSTLLSFGDIKDQSGSPSRVGIEDDDDKSQDSGDVSHKHESLLPELESIITFPRYSYQQSGVENQVLDCVKEQLMRRQATDNISKNVLRLLLATCGYSEVRVMCAQRLEMWLHNPKLSKAAQDLLMGVCMNCEHHTSEDGEVISHLIKIRLKNKPLVNHFMLCMREVVSLNSENLKTVMTHTIYNELSNSRNPNNMTILGVAFQHAPDKSARLLAEIFQDLLANKDDYLRALRALLREIGRQLRHDITFSEFALGLMQERLEARFMDMEQQFKERYVQSISDLITLSALLCVGPQVREASAAYTRGDYKDIETVRKFQRQISVIQRDAVWWLHTVVPKITELKTEAFVHCLHKVLFVEQAEQYYNKDNWPPEGERGPLLRLVSEVAVLEDTLMRILVMGLSKDLPLNASDALELADQIVRRAAALHADGYEVLHVDRLELIDALLNLCAYHHPDNIVLPKGYQPPSLAISNLYWKAWGLLLIIVTFNPTTFGSVVWEKYPTLRYMMEMVITSNYKFPPETVARDDKTVDEIKARDKQARELEKQRILDFESHLAAATSKVAITEQNSLLIPQLTSMDPNGIARKPGSKVLEQLKSLNSTLKLGQMLCRSRKPDFLLDIIQRQGSSQSMPWLADLVEGSEGSLDILPVACVCEFMLQHVTLHTNSTEEDSDAKESPTTSQKQEKQEQLLSRLQTLLQDDTNETGVSEVLSFFMKRLVSHQASQRQLAVKGLSLVLGRQDDITDVQSASLTPSHTWLLEQLPSLPLFHTVKQTTCDFLRQACLVSSDIESISAYLLFLNHHSEKDDIRQLDTLVMDIGQLIVERSTVMNQVLPVEYEFNERAQLVQCAVINMFFSYLNKARQTKKDTYTWCNTQDQVLLQWPGGESANMSILVVHAIIILLTYGRPLGDSHFDELLKIWFPEGGSPPTAYLVDTSEEALLLPDWLKLRMIRSTVGSLVDAALQDLEPGKLLLFVQSFGMPVASMSKLLSCLDQATELGPSAMEQVDTDRSGYMAQLIEVQQMRGAMGGDKFRAVLLGGKEPTPDPGLGINLPKMSTERPVVETHRTDFDNLPSDQKKLQHYILQMFNVDVPKDVCSVHSKYRTLQLAILKEPLLWEHVVLALGTLLHSGYQDSLLAAMYNMQTVSCQLIRLLNAKQSSKGREDNTLAPILQILQQKGPTSSLKSLVEQCQKQDKARTNKHSQSSGSNTQANINKVLTEGKRLFGASLEEFVHKHFNSDTSGSGKLLDWFSTFEPEIISNQPELKEKLLFSAIEAKSGDAKSGEAMSCRPYLLALLTHKTNWTTLNRCIDTLLCEEQIANRDHESVLDFLWACIHIPKIWQGRDKNVSKNAVVEKVLKVSPQQARVITRYIVSELIQIDEKSTQHLLARRLLLLLHCLQGSQECTKAVVHYLASSRDKPEKEGKVCESLLLSLYTEKPNIINMLDDCNFLFNHSMLAASTSSQMDRASHHLLTSLADTGKGKKYQNKMYDANIALRKIAAHHPTLLLRQLPLMASLLKGRTYYTFGEFQARNNLLLFTHVLGIMDALQPYIFKNHSTALAEVLDRYFELMRVHATKDHQVAPLVNKYMRFLNSFISADPLEASQILQSHLSTLNLISQTYPDFALVRSIIASVGLPRQQTEASENGVEDDCPIEQPRPSSPWRLAQLAPFLKNISAGSSLATVTSVLIDLDETSKRKLDVLEHFLDDLKRLLTVTDEKCRKLSFTLVMRHIRQNPGSGKDFVPTILQCLDSSNYEVVSSALTNIAEFTLLCREMADVLLEKVFIIGIRLNIDTHTYITEAMQLLNMDNSLHTTV</sequence>
<dbReference type="GO" id="GO:0034474">
    <property type="term" value="P:U2 snRNA 3'-end processing"/>
    <property type="evidence" value="ECO:0007669"/>
    <property type="project" value="InterPro"/>
</dbReference>
<dbReference type="GO" id="GO:0032039">
    <property type="term" value="C:integrator complex"/>
    <property type="evidence" value="ECO:0007669"/>
    <property type="project" value="InterPro"/>
</dbReference>
<dbReference type="InterPro" id="IPR038902">
    <property type="entry name" value="INTS1"/>
</dbReference>
<feature type="compositionally biased region" description="Basic residues" evidence="1">
    <location>
        <begin position="1"/>
        <end position="11"/>
    </location>
</feature>
<feature type="region of interest" description="Disordered" evidence="1">
    <location>
        <begin position="1427"/>
        <end position="1447"/>
    </location>
</feature>
<evidence type="ECO:0000259" key="5">
    <source>
        <dbReference type="Pfam" id="PF22929"/>
    </source>
</evidence>
<evidence type="ECO:0008006" key="8">
    <source>
        <dbReference type="Google" id="ProtNLM"/>
    </source>
</evidence>
<dbReference type="PANTHER" id="PTHR21224:SF1">
    <property type="entry name" value="INTEGRATOR COMPLEX SUBUNIT 1"/>
    <property type="match status" value="1"/>
</dbReference>
<dbReference type="Proteomes" id="UP000749559">
    <property type="component" value="Unassembled WGS sequence"/>
</dbReference>
<accession>A0A8J1U5X3</accession>
<feature type="domain" description="Integrator complex subunit 1 R4" evidence="4">
    <location>
        <begin position="1907"/>
        <end position="2007"/>
    </location>
</feature>
<dbReference type="SUPFAM" id="SSF48371">
    <property type="entry name" value="ARM repeat"/>
    <property type="match status" value="1"/>
</dbReference>
<evidence type="ECO:0000259" key="3">
    <source>
        <dbReference type="Pfam" id="PF22927"/>
    </source>
</evidence>
<proteinExistence type="predicted"/>
<comment type="caution">
    <text evidence="6">The sequence shown here is derived from an EMBL/GenBank/DDBJ whole genome shotgun (WGS) entry which is preliminary data.</text>
</comment>
<dbReference type="InterPro" id="IPR053965">
    <property type="entry name" value="INTS1_R4"/>
</dbReference>
<feature type="compositionally biased region" description="Basic and acidic residues" evidence="1">
    <location>
        <begin position="267"/>
        <end position="277"/>
    </location>
</feature>
<dbReference type="Pfam" id="PF22929">
    <property type="entry name" value="INTS1_INTS2-bd"/>
    <property type="match status" value="1"/>
</dbReference>
<gene>
    <name evidence="6" type="ORF">OFUS_LOCUS19048</name>
</gene>
<feature type="domain" description="Integrator complex subunit 1 RPB2-binding" evidence="2">
    <location>
        <begin position="299"/>
        <end position="453"/>
    </location>
</feature>
<dbReference type="InterPro" id="IPR016024">
    <property type="entry name" value="ARM-type_fold"/>
</dbReference>
<dbReference type="Pfam" id="PF12432">
    <property type="entry name" value="INTS1_RP2B-bd"/>
    <property type="match status" value="1"/>
</dbReference>
<feature type="region of interest" description="Disordered" evidence="1">
    <location>
        <begin position="901"/>
        <end position="921"/>
    </location>
</feature>
<dbReference type="Pfam" id="PF22928">
    <property type="entry name" value="INTS1_R4"/>
    <property type="match status" value="1"/>
</dbReference>
<name>A0A8J1U5X3_OWEFU</name>
<keyword evidence="7" id="KW-1185">Reference proteome</keyword>
<dbReference type="EMBL" id="CAIIXF020000009">
    <property type="protein sequence ID" value="CAH1794337.1"/>
    <property type="molecule type" value="Genomic_DNA"/>
</dbReference>
<evidence type="ECO:0000259" key="4">
    <source>
        <dbReference type="Pfam" id="PF22928"/>
    </source>
</evidence>